<reference evidence="1 2" key="3">
    <citation type="journal article" date="2011" name="J. Bacteriol.">
        <title>Genome sequences of Mycoplasma alligatoris A21JP2T and Mycoplasma crocodyli MP145T.</title>
        <authorList>
            <person name="Brown D.R."/>
            <person name="Farmerie W.G."/>
            <person name="May M."/>
            <person name="Benders G.A."/>
            <person name="Durkin A.S."/>
            <person name="Hlavinka K."/>
            <person name="Hostetler J."/>
            <person name="Jackson J."/>
            <person name="Johnson J."/>
            <person name="Miller R.H."/>
            <person name="Paralanov V."/>
            <person name="Radune D."/>
            <person name="Szczypinski B."/>
            <person name="Glass J.I."/>
        </authorList>
    </citation>
    <scope>NUCLEOTIDE SEQUENCE [LARGE SCALE GENOMIC DNA]</scope>
    <source>
        <strain evidence="2">ATCC 51981 / MP145</strain>
    </source>
</reference>
<reference evidence="2" key="1">
    <citation type="submission" date="2010-03" db="EMBL/GenBank/DDBJ databases">
        <title>The complete genome of Mycoplasma crocodyli MP145.</title>
        <authorList>
            <person name="Glass J.I."/>
            <person name="Durkin A.S."/>
            <person name="Hostetler J."/>
            <person name="Jackson J."/>
            <person name="Johnson J."/>
            <person name="May M.A."/>
            <person name="Paralanov V."/>
            <person name="Radune D."/>
            <person name="Szczypinski B."/>
            <person name="Brown D.R."/>
        </authorList>
    </citation>
    <scope>NUCLEOTIDE SEQUENCE [LARGE SCALE GENOMIC DNA]</scope>
    <source>
        <strain evidence="2">ATCC 51981 / MP145</strain>
    </source>
</reference>
<reference key="2">
    <citation type="submission" date="2010-03" db="EMBL/GenBank/DDBJ databases">
        <authorList>
            <person name="Ma Z."/>
            <person name="Wang X."/>
            <person name="Liu H."/>
        </authorList>
    </citation>
    <scope>NUCLEOTIDE SEQUENCE</scope>
    <source>
        <strain>MP145</strain>
    </source>
</reference>
<organism evidence="1 2">
    <name type="scientific">Mycoplasma crocodyli (strain ATCC 51981 / MP145)</name>
    <dbReference type="NCBI Taxonomy" id="512564"/>
    <lineage>
        <taxon>Bacteria</taxon>
        <taxon>Bacillati</taxon>
        <taxon>Mycoplasmatota</taxon>
        <taxon>Mollicutes</taxon>
        <taxon>Mycoplasmataceae</taxon>
        <taxon>Mycoplasma</taxon>
    </lineage>
</organism>
<dbReference type="EMBL" id="CP001991">
    <property type="protein sequence ID" value="ADE19627.1"/>
    <property type="molecule type" value="Genomic_DNA"/>
</dbReference>
<dbReference type="KEGG" id="mcd:MCRO_0469"/>
<keyword evidence="2" id="KW-1185">Reference proteome</keyword>
<sequence>MKLRITYKPKNNSLIKQLKKIVKSNKIKNFPYGEIIKVKQELIDKINKSEYKLKLGNLLFVFPAPDKHFYLLPIDKKPHYNNNNLLEFQYYDFIRLAPVYRSVFVIKQDDFIPYISLENFMELPKLLDESKQKVLSSFDDCINAKNKYTYTTTYYLEKQILK</sequence>
<accession>D5E5Q2</accession>
<dbReference type="Proteomes" id="UP000001845">
    <property type="component" value="Chromosome"/>
</dbReference>
<dbReference type="RefSeq" id="WP_013054404.1">
    <property type="nucleotide sequence ID" value="NC_014014.1"/>
</dbReference>
<gene>
    <name evidence="1" type="ordered locus">MCRO_0469</name>
</gene>
<dbReference type="STRING" id="512564.MCRO_0469"/>
<evidence type="ECO:0000313" key="2">
    <source>
        <dbReference type="Proteomes" id="UP000001845"/>
    </source>
</evidence>
<name>D5E5Q2_MYCCM</name>
<dbReference type="AlphaFoldDB" id="D5E5Q2"/>
<protein>
    <submittedName>
        <fullName evidence="1">Uncharacterized protein</fullName>
    </submittedName>
</protein>
<evidence type="ECO:0000313" key="1">
    <source>
        <dbReference type="EMBL" id="ADE19627.1"/>
    </source>
</evidence>
<proteinExistence type="predicted"/>
<dbReference type="HOGENOM" id="CLU_1633552_0_0_14"/>